<evidence type="ECO:0000313" key="3">
    <source>
        <dbReference type="Proteomes" id="UP000193224"/>
    </source>
</evidence>
<dbReference type="PIRSF" id="PIRSF029720">
    <property type="entry name" value="UCP029720"/>
    <property type="match status" value="1"/>
</dbReference>
<accession>A0A1X7BWT7</accession>
<keyword evidence="1" id="KW-0732">Signal</keyword>
<feature type="signal peptide" evidence="1">
    <location>
        <begin position="1"/>
        <end position="23"/>
    </location>
</feature>
<dbReference type="GO" id="GO:0043448">
    <property type="term" value="P:alkane catabolic process"/>
    <property type="evidence" value="ECO:0007669"/>
    <property type="project" value="TreeGrafter"/>
</dbReference>
<reference evidence="2 3" key="1">
    <citation type="submission" date="2017-03" db="EMBL/GenBank/DDBJ databases">
        <authorList>
            <person name="Afonso C.L."/>
            <person name="Miller P.J."/>
            <person name="Scott M.A."/>
            <person name="Spackman E."/>
            <person name="Goraichik I."/>
            <person name="Dimitrov K.M."/>
            <person name="Suarez D.L."/>
            <person name="Swayne D.E."/>
        </authorList>
    </citation>
    <scope>NUCLEOTIDE SEQUENCE [LARGE SCALE GENOMIC DNA]</scope>
    <source>
        <strain evidence="2 3">CECT 7745</strain>
    </source>
</reference>
<proteinExistence type="predicted"/>
<evidence type="ECO:0000256" key="1">
    <source>
        <dbReference type="SAM" id="SignalP"/>
    </source>
</evidence>
<dbReference type="RefSeq" id="WP_085801886.1">
    <property type="nucleotide sequence ID" value="NZ_FWXB01000018.1"/>
</dbReference>
<dbReference type="Proteomes" id="UP000193224">
    <property type="component" value="Unassembled WGS sequence"/>
</dbReference>
<protein>
    <recommendedName>
        <fullName evidence="4">Lipoprotein</fullName>
    </recommendedName>
</protein>
<name>A0A1X7BWT7_9RHOB</name>
<dbReference type="PANTHER" id="PTHR39335:SF1">
    <property type="entry name" value="BLL4220 PROTEIN"/>
    <property type="match status" value="1"/>
</dbReference>
<evidence type="ECO:0008006" key="4">
    <source>
        <dbReference type="Google" id="ProtNLM"/>
    </source>
</evidence>
<dbReference type="PANTHER" id="PTHR39335">
    <property type="entry name" value="BLL4220 PROTEIN"/>
    <property type="match status" value="1"/>
</dbReference>
<dbReference type="Pfam" id="PF03640">
    <property type="entry name" value="Lipoprotein_15"/>
    <property type="match status" value="2"/>
</dbReference>
<feature type="chain" id="PRO_5013004985" description="Lipoprotein" evidence="1">
    <location>
        <begin position="24"/>
        <end position="125"/>
    </location>
</feature>
<dbReference type="OrthoDB" id="9800666at2"/>
<dbReference type="InterPro" id="IPR005297">
    <property type="entry name" value="Lipoprotein_repeat"/>
</dbReference>
<gene>
    <name evidence="2" type="ORF">ROA7745_03827</name>
</gene>
<keyword evidence="3" id="KW-1185">Reference proteome</keyword>
<dbReference type="EMBL" id="FWXB01000018">
    <property type="protein sequence ID" value="SMC13965.1"/>
    <property type="molecule type" value="Genomic_DNA"/>
</dbReference>
<dbReference type="AlphaFoldDB" id="A0A1X7BWT7"/>
<sequence length="125" mass="13295">MNCKLIAACAVIAALGTAGSAQTLVSVNTEIGKVLASAKTGMTLYTFRKDSRNRSNCYDDCARAWPPFVAPASTREKGALGIIERKDGTRQWTLNGQPLYFWAGDTAKGDITGHGVGGVWDAARD</sequence>
<dbReference type="InterPro" id="IPR014558">
    <property type="entry name" value="UCP029720"/>
</dbReference>
<organism evidence="2 3">
    <name type="scientific">Roseovarius aestuarii</name>
    <dbReference type="NCBI Taxonomy" id="475083"/>
    <lineage>
        <taxon>Bacteria</taxon>
        <taxon>Pseudomonadati</taxon>
        <taxon>Pseudomonadota</taxon>
        <taxon>Alphaproteobacteria</taxon>
        <taxon>Rhodobacterales</taxon>
        <taxon>Roseobacteraceae</taxon>
        <taxon>Roseovarius</taxon>
    </lineage>
</organism>
<evidence type="ECO:0000313" key="2">
    <source>
        <dbReference type="EMBL" id="SMC13965.1"/>
    </source>
</evidence>